<evidence type="ECO:0000256" key="20">
    <source>
        <dbReference type="ARBA" id="ARBA00049035"/>
    </source>
</evidence>
<reference evidence="25 26" key="1">
    <citation type="submission" date="2019-03" db="EMBL/GenBank/DDBJ databases">
        <authorList>
            <person name="Kim M.K.M."/>
        </authorList>
    </citation>
    <scope>NUCLEOTIDE SEQUENCE [LARGE SCALE GENOMIC DNA]</scope>
    <source>
        <strain evidence="25 26">17J68-15</strain>
    </source>
</reference>
<dbReference type="InterPro" id="IPR036615">
    <property type="entry name" value="Mur_ligase_C_dom_sf"/>
</dbReference>
<dbReference type="Gene3D" id="3.40.1190.10">
    <property type="entry name" value="Mur-like, catalytic domain"/>
    <property type="match status" value="1"/>
</dbReference>
<feature type="domain" description="Mur ligase central" evidence="24">
    <location>
        <begin position="51"/>
        <end position="270"/>
    </location>
</feature>
<evidence type="ECO:0000256" key="3">
    <source>
        <dbReference type="ARBA" id="ARBA00004799"/>
    </source>
</evidence>
<comment type="pathway">
    <text evidence="4">Cofactor biosynthesis; tetrahydrofolylpolyglutamate biosynthesis.</text>
</comment>
<comment type="caution">
    <text evidence="25">The sequence shown here is derived from an EMBL/GenBank/DDBJ whole genome shotgun (WGS) entry which is preliminary data.</text>
</comment>
<evidence type="ECO:0000256" key="10">
    <source>
        <dbReference type="ARBA" id="ARBA00022723"/>
    </source>
</evidence>
<evidence type="ECO:0000256" key="11">
    <source>
        <dbReference type="ARBA" id="ARBA00022741"/>
    </source>
</evidence>
<dbReference type="EC" id="6.3.2.12" evidence="6"/>
<keyword evidence="14" id="KW-0289">Folate biosynthesis</keyword>
<keyword evidence="11 22" id="KW-0547">Nucleotide-binding</keyword>
<sequence>MTYAETIDFLYRQLPMFTRDGASAFKKGLDNIRALCAALGDPQTKFRTIHVAGTNGKGSVSHMLAAVLQQAGYQTGLYTSPHLYDFRERIRINGEKTTEAFVVAFTERIRPIMETVQPSFFEITVAMAFAYFAEQRVDVAVIEVGLGGRLDSTNIILPDLSVITNIGWDHMNLLGDTLESIAAEKSGIIKPGVPVVIGQWQGAPSEVLKKRAEEMGAPCTVAGHRWGVRSLSVAAQSRSVELYDRYGPFSIELELDLPGTYQEDNARTAWTALLQLREADYAIPEAAIRAGLRQVRALTGLMGRWEVLRETPLLVLDVAHNKDGLAQLRRQLREAKYGLLHLVFGMVRDKDAESILPLLPAADAYYFTQAHILRALPVGELAEAAAQAGLTGAVYEHVNDAVAAALDRAAPKDLVLVCGSIFVVAEVDRERFA</sequence>
<keyword evidence="9 22" id="KW-0436">Ligase</keyword>
<feature type="domain" description="Mur ligase C-terminal" evidence="23">
    <location>
        <begin position="303"/>
        <end position="420"/>
    </location>
</feature>
<dbReference type="OrthoDB" id="9809356at2"/>
<dbReference type="PANTHER" id="PTHR11136">
    <property type="entry name" value="FOLYLPOLYGLUTAMATE SYNTHASE-RELATED"/>
    <property type="match status" value="1"/>
</dbReference>
<evidence type="ECO:0000256" key="16">
    <source>
        <dbReference type="ARBA" id="ARBA00030592"/>
    </source>
</evidence>
<dbReference type="InterPro" id="IPR001645">
    <property type="entry name" value="Folylpolyglutamate_synth"/>
</dbReference>
<evidence type="ECO:0000313" key="26">
    <source>
        <dbReference type="Proteomes" id="UP000295164"/>
    </source>
</evidence>
<evidence type="ECO:0000313" key="25">
    <source>
        <dbReference type="EMBL" id="TCZ73978.1"/>
    </source>
</evidence>
<keyword evidence="10" id="KW-0479">Metal-binding</keyword>
<evidence type="ECO:0000256" key="9">
    <source>
        <dbReference type="ARBA" id="ARBA00022598"/>
    </source>
</evidence>
<evidence type="ECO:0000256" key="18">
    <source>
        <dbReference type="ARBA" id="ARBA00047493"/>
    </source>
</evidence>
<evidence type="ECO:0000259" key="23">
    <source>
        <dbReference type="Pfam" id="PF02875"/>
    </source>
</evidence>
<dbReference type="PROSITE" id="PS01012">
    <property type="entry name" value="FOLYLPOLYGLU_SYNT_2"/>
    <property type="match status" value="1"/>
</dbReference>
<evidence type="ECO:0000256" key="1">
    <source>
        <dbReference type="ARBA" id="ARBA00001946"/>
    </source>
</evidence>
<protein>
    <recommendedName>
        <fullName evidence="8">Dihydrofolate synthase/folylpolyglutamate synthase</fullName>
        <ecNumber evidence="6">6.3.2.12</ecNumber>
        <ecNumber evidence="7">6.3.2.17</ecNumber>
    </recommendedName>
    <alternativeName>
        <fullName evidence="17">Folylpoly-gamma-glutamate synthetase-dihydrofolate synthetase</fullName>
    </alternativeName>
    <alternativeName>
        <fullName evidence="15">Folylpolyglutamate synthetase</fullName>
    </alternativeName>
    <alternativeName>
        <fullName evidence="16">Tetrahydrofolylpolyglutamate synthase</fullName>
    </alternativeName>
</protein>
<dbReference type="EMBL" id="SKFH01000004">
    <property type="protein sequence ID" value="TCZ73978.1"/>
    <property type="molecule type" value="Genomic_DNA"/>
</dbReference>
<comment type="catalytic activity">
    <reaction evidence="18">
        <text>(6S)-5,6,7,8-tetrahydrofolyl-(gamma-L-Glu)(n) + L-glutamate + ATP = (6S)-5,6,7,8-tetrahydrofolyl-(gamma-L-Glu)(n+1) + ADP + phosphate + H(+)</text>
        <dbReference type="Rhea" id="RHEA:10580"/>
        <dbReference type="Rhea" id="RHEA-COMP:14738"/>
        <dbReference type="Rhea" id="RHEA-COMP:14740"/>
        <dbReference type="ChEBI" id="CHEBI:15378"/>
        <dbReference type="ChEBI" id="CHEBI:29985"/>
        <dbReference type="ChEBI" id="CHEBI:30616"/>
        <dbReference type="ChEBI" id="CHEBI:43474"/>
        <dbReference type="ChEBI" id="CHEBI:141005"/>
        <dbReference type="ChEBI" id="CHEBI:456216"/>
        <dbReference type="EC" id="6.3.2.17"/>
    </reaction>
</comment>
<dbReference type="Proteomes" id="UP000295164">
    <property type="component" value="Unassembled WGS sequence"/>
</dbReference>
<dbReference type="GO" id="GO:0005737">
    <property type="term" value="C:cytoplasm"/>
    <property type="evidence" value="ECO:0007669"/>
    <property type="project" value="TreeGrafter"/>
</dbReference>
<evidence type="ECO:0000256" key="6">
    <source>
        <dbReference type="ARBA" id="ARBA00013023"/>
    </source>
</evidence>
<dbReference type="PANTHER" id="PTHR11136:SF0">
    <property type="entry name" value="DIHYDROFOLATE SYNTHETASE-RELATED"/>
    <property type="match status" value="1"/>
</dbReference>
<name>A0A4R4E875_9BACT</name>
<dbReference type="PIRSF" id="PIRSF001563">
    <property type="entry name" value="Folylpolyglu_synth"/>
    <property type="match status" value="1"/>
</dbReference>
<dbReference type="GO" id="GO:0008841">
    <property type="term" value="F:dihydrofolate synthase activity"/>
    <property type="evidence" value="ECO:0007669"/>
    <property type="project" value="UniProtKB-EC"/>
</dbReference>
<proteinExistence type="inferred from homology"/>
<comment type="catalytic activity">
    <reaction evidence="20">
        <text>(6R)-5,10-methylenetetrahydrofolyl-(gamma-L-Glu)(n) + L-glutamate + ATP = (6R)-5,10-methylenetetrahydrofolyl-(gamma-L-Glu)(n+1) + ADP + phosphate + H(+)</text>
        <dbReference type="Rhea" id="RHEA:51912"/>
        <dbReference type="Rhea" id="RHEA-COMP:13257"/>
        <dbReference type="Rhea" id="RHEA-COMP:13258"/>
        <dbReference type="ChEBI" id="CHEBI:15378"/>
        <dbReference type="ChEBI" id="CHEBI:29985"/>
        <dbReference type="ChEBI" id="CHEBI:30616"/>
        <dbReference type="ChEBI" id="CHEBI:43474"/>
        <dbReference type="ChEBI" id="CHEBI:136572"/>
        <dbReference type="ChEBI" id="CHEBI:456216"/>
        <dbReference type="EC" id="6.3.2.17"/>
    </reaction>
</comment>
<evidence type="ECO:0000259" key="24">
    <source>
        <dbReference type="Pfam" id="PF08245"/>
    </source>
</evidence>
<dbReference type="GO" id="GO:0046656">
    <property type="term" value="P:folic acid biosynthetic process"/>
    <property type="evidence" value="ECO:0007669"/>
    <property type="project" value="UniProtKB-KW"/>
</dbReference>
<dbReference type="InterPro" id="IPR018109">
    <property type="entry name" value="Folylpolyglutamate_synth_CS"/>
</dbReference>
<evidence type="ECO:0000256" key="13">
    <source>
        <dbReference type="ARBA" id="ARBA00022842"/>
    </source>
</evidence>
<dbReference type="Gene3D" id="3.90.190.20">
    <property type="entry name" value="Mur ligase, C-terminal domain"/>
    <property type="match status" value="1"/>
</dbReference>
<evidence type="ECO:0000256" key="17">
    <source>
        <dbReference type="ARBA" id="ARBA00032510"/>
    </source>
</evidence>
<dbReference type="InterPro" id="IPR036565">
    <property type="entry name" value="Mur-like_cat_sf"/>
</dbReference>
<dbReference type="Pfam" id="PF08245">
    <property type="entry name" value="Mur_ligase_M"/>
    <property type="match status" value="1"/>
</dbReference>
<dbReference type="EC" id="6.3.2.17" evidence="7"/>
<keyword evidence="13" id="KW-0460">Magnesium</keyword>
<evidence type="ECO:0000256" key="21">
    <source>
        <dbReference type="ARBA" id="ARBA00049161"/>
    </source>
</evidence>
<comment type="pathway">
    <text evidence="3">Cofactor biosynthesis; tetrahydrofolate biosynthesis; 7,8-dihydrofolate from 2-amino-4-hydroxy-6-hydroxymethyl-7,8-dihydropteridine diphosphate and 4-aminobenzoate: step 2/2.</text>
</comment>
<evidence type="ECO:0000256" key="15">
    <source>
        <dbReference type="ARBA" id="ARBA00030048"/>
    </source>
</evidence>
<dbReference type="RefSeq" id="WP_131850978.1">
    <property type="nucleotide sequence ID" value="NZ_SKFH01000004.1"/>
</dbReference>
<evidence type="ECO:0000256" key="14">
    <source>
        <dbReference type="ARBA" id="ARBA00022909"/>
    </source>
</evidence>
<dbReference type="GO" id="GO:0005524">
    <property type="term" value="F:ATP binding"/>
    <property type="evidence" value="ECO:0007669"/>
    <property type="project" value="UniProtKB-KW"/>
</dbReference>
<evidence type="ECO:0000256" key="2">
    <source>
        <dbReference type="ARBA" id="ARBA00002714"/>
    </source>
</evidence>
<comment type="catalytic activity">
    <reaction evidence="21">
        <text>7,8-dihydropteroate + L-glutamate + ATP = 7,8-dihydrofolate + ADP + phosphate + H(+)</text>
        <dbReference type="Rhea" id="RHEA:23584"/>
        <dbReference type="ChEBI" id="CHEBI:15378"/>
        <dbReference type="ChEBI" id="CHEBI:17839"/>
        <dbReference type="ChEBI" id="CHEBI:29985"/>
        <dbReference type="ChEBI" id="CHEBI:30616"/>
        <dbReference type="ChEBI" id="CHEBI:43474"/>
        <dbReference type="ChEBI" id="CHEBI:57451"/>
        <dbReference type="ChEBI" id="CHEBI:456216"/>
        <dbReference type="EC" id="6.3.2.12"/>
    </reaction>
</comment>
<comment type="function">
    <text evidence="2">Functions in two distinct reactions of the de novo folate biosynthetic pathway. Catalyzes the addition of a glutamate residue to dihydropteroate (7,8-dihydropteroate or H2Pte) to form dihydrofolate (7,8-dihydrofolate monoglutamate or H2Pte-Glu). Also catalyzes successive additions of L-glutamate to tetrahydrofolate or 10-formyltetrahydrofolate or 5,10-methylenetetrahydrofolate, leading to folylpolyglutamate derivatives.</text>
</comment>
<dbReference type="Pfam" id="PF02875">
    <property type="entry name" value="Mur_ligase_C"/>
    <property type="match status" value="1"/>
</dbReference>
<dbReference type="AlphaFoldDB" id="A0A4R4E875"/>
<gene>
    <name evidence="25" type="ORF">E0486_04670</name>
</gene>
<evidence type="ECO:0000256" key="22">
    <source>
        <dbReference type="PIRNR" id="PIRNR001563"/>
    </source>
</evidence>
<dbReference type="SUPFAM" id="SSF53244">
    <property type="entry name" value="MurD-like peptide ligases, peptide-binding domain"/>
    <property type="match status" value="1"/>
</dbReference>
<dbReference type="SUPFAM" id="SSF53623">
    <property type="entry name" value="MurD-like peptide ligases, catalytic domain"/>
    <property type="match status" value="1"/>
</dbReference>
<comment type="similarity">
    <text evidence="5 22">Belongs to the folylpolyglutamate synthase family.</text>
</comment>
<evidence type="ECO:0000256" key="4">
    <source>
        <dbReference type="ARBA" id="ARBA00005150"/>
    </source>
</evidence>
<evidence type="ECO:0000256" key="8">
    <source>
        <dbReference type="ARBA" id="ARBA00019357"/>
    </source>
</evidence>
<dbReference type="InterPro" id="IPR004101">
    <property type="entry name" value="Mur_ligase_C"/>
</dbReference>
<evidence type="ECO:0000256" key="7">
    <source>
        <dbReference type="ARBA" id="ARBA00013025"/>
    </source>
</evidence>
<dbReference type="GO" id="GO:0004326">
    <property type="term" value="F:tetrahydrofolylpolyglutamate synthase activity"/>
    <property type="evidence" value="ECO:0007669"/>
    <property type="project" value="UniProtKB-EC"/>
</dbReference>
<dbReference type="NCBIfam" id="TIGR01499">
    <property type="entry name" value="folC"/>
    <property type="match status" value="1"/>
</dbReference>
<organism evidence="25 26">
    <name type="scientific">Flaviaesturariibacter aridisoli</name>
    <dbReference type="NCBI Taxonomy" id="2545761"/>
    <lineage>
        <taxon>Bacteria</taxon>
        <taxon>Pseudomonadati</taxon>
        <taxon>Bacteroidota</taxon>
        <taxon>Chitinophagia</taxon>
        <taxon>Chitinophagales</taxon>
        <taxon>Chitinophagaceae</taxon>
        <taxon>Flaviaestuariibacter</taxon>
    </lineage>
</organism>
<evidence type="ECO:0000256" key="5">
    <source>
        <dbReference type="ARBA" id="ARBA00008276"/>
    </source>
</evidence>
<keyword evidence="12 22" id="KW-0067">ATP-binding</keyword>
<comment type="catalytic activity">
    <reaction evidence="19">
        <text>10-formyltetrahydrofolyl-(gamma-L-Glu)(n) + L-glutamate + ATP = 10-formyltetrahydrofolyl-(gamma-L-Glu)(n+1) + ADP + phosphate + H(+)</text>
        <dbReference type="Rhea" id="RHEA:51904"/>
        <dbReference type="Rhea" id="RHEA-COMP:13088"/>
        <dbReference type="Rhea" id="RHEA-COMP:14300"/>
        <dbReference type="ChEBI" id="CHEBI:15378"/>
        <dbReference type="ChEBI" id="CHEBI:29985"/>
        <dbReference type="ChEBI" id="CHEBI:30616"/>
        <dbReference type="ChEBI" id="CHEBI:43474"/>
        <dbReference type="ChEBI" id="CHEBI:134413"/>
        <dbReference type="ChEBI" id="CHEBI:456216"/>
        <dbReference type="EC" id="6.3.2.17"/>
    </reaction>
</comment>
<accession>A0A4R4E875</accession>
<dbReference type="FunFam" id="3.40.1190.10:FF:000011">
    <property type="entry name" value="Folylpolyglutamate synthase/dihydrofolate synthase"/>
    <property type="match status" value="1"/>
</dbReference>
<evidence type="ECO:0000256" key="12">
    <source>
        <dbReference type="ARBA" id="ARBA00022840"/>
    </source>
</evidence>
<dbReference type="GO" id="GO:0046872">
    <property type="term" value="F:metal ion binding"/>
    <property type="evidence" value="ECO:0007669"/>
    <property type="project" value="UniProtKB-KW"/>
</dbReference>
<dbReference type="InterPro" id="IPR013221">
    <property type="entry name" value="Mur_ligase_cen"/>
</dbReference>
<keyword evidence="26" id="KW-1185">Reference proteome</keyword>
<evidence type="ECO:0000256" key="19">
    <source>
        <dbReference type="ARBA" id="ARBA00047808"/>
    </source>
</evidence>
<comment type="cofactor">
    <cofactor evidence="1">
        <name>Mg(2+)</name>
        <dbReference type="ChEBI" id="CHEBI:18420"/>
    </cofactor>
</comment>